<proteinExistence type="predicted"/>
<dbReference type="STRING" id="1802206.A3D35_03305"/>
<sequence length="97" mass="11196">MSWEKKVEIIASKAIEIISQIAFLLLLYFSFIWLKNSLSDINCQTKRREINENTTLKAIAFPHSGGKNQGDLANNGRNKIIKKPVKYSLFELFIKYC</sequence>
<evidence type="ECO:0000313" key="3">
    <source>
        <dbReference type="Proteomes" id="UP000176421"/>
    </source>
</evidence>
<evidence type="ECO:0000313" key="2">
    <source>
        <dbReference type="EMBL" id="OGZ69205.1"/>
    </source>
</evidence>
<gene>
    <name evidence="2" type="ORF">A3D35_03305</name>
</gene>
<keyword evidence="1" id="KW-1133">Transmembrane helix</keyword>
<reference evidence="2 3" key="1">
    <citation type="journal article" date="2016" name="Nat. Commun.">
        <title>Thousands of microbial genomes shed light on interconnected biogeochemical processes in an aquifer system.</title>
        <authorList>
            <person name="Anantharaman K."/>
            <person name="Brown C.T."/>
            <person name="Hug L.A."/>
            <person name="Sharon I."/>
            <person name="Castelle C.J."/>
            <person name="Probst A.J."/>
            <person name="Thomas B.C."/>
            <person name="Singh A."/>
            <person name="Wilkins M.J."/>
            <person name="Karaoz U."/>
            <person name="Brodie E.L."/>
            <person name="Williams K.H."/>
            <person name="Hubbard S.S."/>
            <person name="Banfield J.F."/>
        </authorList>
    </citation>
    <scope>NUCLEOTIDE SEQUENCE [LARGE SCALE GENOMIC DNA]</scope>
</reference>
<protein>
    <submittedName>
        <fullName evidence="2">Uncharacterized protein</fullName>
    </submittedName>
</protein>
<dbReference type="Proteomes" id="UP000176421">
    <property type="component" value="Unassembled WGS sequence"/>
</dbReference>
<feature type="transmembrane region" description="Helical" evidence="1">
    <location>
        <begin position="14"/>
        <end position="34"/>
    </location>
</feature>
<accession>A0A1G2I380</accession>
<dbReference type="AlphaFoldDB" id="A0A1G2I380"/>
<dbReference type="EMBL" id="MHOS01000012">
    <property type="protein sequence ID" value="OGZ69205.1"/>
    <property type="molecule type" value="Genomic_DNA"/>
</dbReference>
<comment type="caution">
    <text evidence="2">The sequence shown here is derived from an EMBL/GenBank/DDBJ whole genome shotgun (WGS) entry which is preliminary data.</text>
</comment>
<keyword evidence="1" id="KW-0812">Transmembrane</keyword>
<name>A0A1G2I380_9BACT</name>
<organism evidence="2 3">
    <name type="scientific">Candidatus Staskawiczbacteria bacterium RIFCSPHIGHO2_02_FULL_34_9</name>
    <dbReference type="NCBI Taxonomy" id="1802206"/>
    <lineage>
        <taxon>Bacteria</taxon>
        <taxon>Candidatus Staskawicziibacteriota</taxon>
    </lineage>
</organism>
<keyword evidence="1" id="KW-0472">Membrane</keyword>
<evidence type="ECO:0000256" key="1">
    <source>
        <dbReference type="SAM" id="Phobius"/>
    </source>
</evidence>